<dbReference type="SUPFAM" id="SSF52266">
    <property type="entry name" value="SGNH hydrolase"/>
    <property type="match status" value="1"/>
</dbReference>
<name>A0ABR1P4G1_DIAER</name>
<dbReference type="PANTHER" id="PTHR37834:SF2">
    <property type="entry name" value="ESTERASE, SGNH HYDROLASE-TYPE"/>
    <property type="match status" value="1"/>
</dbReference>
<feature type="domain" description="SGNH hydrolase-type esterase" evidence="2">
    <location>
        <begin position="194"/>
        <end position="337"/>
    </location>
</feature>
<keyword evidence="1" id="KW-0732">Signal</keyword>
<dbReference type="Proteomes" id="UP001430848">
    <property type="component" value="Unassembled WGS sequence"/>
</dbReference>
<dbReference type="InterPro" id="IPR013830">
    <property type="entry name" value="SGNH_hydro"/>
</dbReference>
<dbReference type="InterPro" id="IPR036514">
    <property type="entry name" value="SGNH_hydro_sf"/>
</dbReference>
<organism evidence="3 4">
    <name type="scientific">Diaporthe eres</name>
    <name type="common">Phomopsis oblonga</name>
    <dbReference type="NCBI Taxonomy" id="83184"/>
    <lineage>
        <taxon>Eukaryota</taxon>
        <taxon>Fungi</taxon>
        <taxon>Dikarya</taxon>
        <taxon>Ascomycota</taxon>
        <taxon>Pezizomycotina</taxon>
        <taxon>Sordariomycetes</taxon>
        <taxon>Sordariomycetidae</taxon>
        <taxon>Diaporthales</taxon>
        <taxon>Diaporthaceae</taxon>
        <taxon>Diaporthe</taxon>
        <taxon>Diaporthe eres species complex</taxon>
    </lineage>
</organism>
<dbReference type="EMBL" id="JAKNSF020000044">
    <property type="protein sequence ID" value="KAK7726183.1"/>
    <property type="molecule type" value="Genomic_DNA"/>
</dbReference>
<dbReference type="InterPro" id="IPR052762">
    <property type="entry name" value="PCW_deacetylase/CE"/>
</dbReference>
<comment type="caution">
    <text evidence="3">The sequence shown here is derived from an EMBL/GenBank/DDBJ whole genome shotgun (WGS) entry which is preliminary data.</text>
</comment>
<evidence type="ECO:0000259" key="2">
    <source>
        <dbReference type="Pfam" id="PF13472"/>
    </source>
</evidence>
<reference evidence="3 4" key="1">
    <citation type="submission" date="2024-02" db="EMBL/GenBank/DDBJ databases">
        <title>De novo assembly and annotation of 12 fungi associated with fruit tree decline syndrome in Ontario, Canada.</title>
        <authorList>
            <person name="Sulman M."/>
            <person name="Ellouze W."/>
            <person name="Ilyukhin E."/>
        </authorList>
    </citation>
    <scope>NUCLEOTIDE SEQUENCE [LARGE SCALE GENOMIC DNA]</scope>
    <source>
        <strain evidence="3 4">M169</strain>
    </source>
</reference>
<feature type="signal peptide" evidence="1">
    <location>
        <begin position="1"/>
        <end position="22"/>
    </location>
</feature>
<feature type="chain" id="PRO_5045207327" description="SGNH hydrolase-type esterase domain-containing protein" evidence="1">
    <location>
        <begin position="23"/>
        <end position="456"/>
    </location>
</feature>
<dbReference type="CDD" id="cd01831">
    <property type="entry name" value="Endoglucanase_E_like"/>
    <property type="match status" value="1"/>
</dbReference>
<dbReference type="InterPro" id="IPR037461">
    <property type="entry name" value="CtCE2-like_dom"/>
</dbReference>
<evidence type="ECO:0000256" key="1">
    <source>
        <dbReference type="SAM" id="SignalP"/>
    </source>
</evidence>
<proteinExistence type="predicted"/>
<evidence type="ECO:0000313" key="3">
    <source>
        <dbReference type="EMBL" id="KAK7726183.1"/>
    </source>
</evidence>
<sequence length="456" mass="50764">MPFTMRLIFWQVLSLLLVSVLAAGLSKPHEKRFLQDIHERTILQNGQVRPTDYADTRIDPAEYTFNTYLPDAAEISYKGRWDSKYVSWWSAPGIRFGYTGQTVAVSFGNLTSDGVLVGYRIAGLDWQFTNITAGATHLLVTPDTPGSNLTYPISPVTFELRVTNWAYGIQLSAVHVAEGESLVSVPDYGRRVEFIGDSLTSGMYTTYEGLSSFGYGIGAGLGESEYSVTAYPGICVSDQNCWGNVRGQSRQWFYSCDTSGRAVEQYGANLENAEPWDFSKHPAADLVVINIGTNDQNAYNNVSAQTYQDSLTRLIQGVHGVWPNAQVVLMTLWLGFYQYGNSYLPNSPDGFEPQVRAVHDYFNSPAYLASPVVYSGVTNRTWHLNATSEPFLHLLNTSGILQHNDIGPQYHPTDVGAVKVASHALQYIKLVLGWELLANGPEIQHETLYWNDEQNY</sequence>
<dbReference type="Pfam" id="PF13472">
    <property type="entry name" value="Lipase_GDSL_2"/>
    <property type="match status" value="1"/>
</dbReference>
<accession>A0ABR1P4G1</accession>
<protein>
    <recommendedName>
        <fullName evidence="2">SGNH hydrolase-type esterase domain-containing protein</fullName>
    </recommendedName>
</protein>
<dbReference type="PANTHER" id="PTHR37834">
    <property type="entry name" value="GDSL-LIKE LIPASE/ACYLHYDROLASE DOMAIN PROTEIN (AFU_ORTHOLOGUE AFUA_2G00620)"/>
    <property type="match status" value="1"/>
</dbReference>
<evidence type="ECO:0000313" key="4">
    <source>
        <dbReference type="Proteomes" id="UP001430848"/>
    </source>
</evidence>
<gene>
    <name evidence="3" type="ORF">SLS63_007697</name>
</gene>
<dbReference type="Gene3D" id="3.40.50.1110">
    <property type="entry name" value="SGNH hydrolase"/>
    <property type="match status" value="1"/>
</dbReference>
<keyword evidence="4" id="KW-1185">Reference proteome</keyword>